<name>A0A5C3ERE9_9BASI</name>
<dbReference type="PANTHER" id="PTHR38645:SF1">
    <property type="entry name" value="YALI0F12243P"/>
    <property type="match status" value="1"/>
</dbReference>
<proteinExistence type="predicted"/>
<evidence type="ECO:0000313" key="3">
    <source>
        <dbReference type="Proteomes" id="UP000324022"/>
    </source>
</evidence>
<feature type="compositionally biased region" description="Acidic residues" evidence="1">
    <location>
        <begin position="281"/>
        <end position="307"/>
    </location>
</feature>
<organism evidence="2 3">
    <name type="scientific">Ustilago trichophora</name>
    <dbReference type="NCBI Taxonomy" id="86804"/>
    <lineage>
        <taxon>Eukaryota</taxon>
        <taxon>Fungi</taxon>
        <taxon>Dikarya</taxon>
        <taxon>Basidiomycota</taxon>
        <taxon>Ustilaginomycotina</taxon>
        <taxon>Ustilaginomycetes</taxon>
        <taxon>Ustilaginales</taxon>
        <taxon>Ustilaginaceae</taxon>
        <taxon>Ustilago</taxon>
    </lineage>
</organism>
<dbReference type="OrthoDB" id="2556046at2759"/>
<accession>A0A5C3ERE9</accession>
<dbReference type="EMBL" id="OOIN01000047">
    <property type="protein sequence ID" value="SPO32565.1"/>
    <property type="molecule type" value="Genomic_DNA"/>
</dbReference>
<feature type="region of interest" description="Disordered" evidence="1">
    <location>
        <begin position="274"/>
        <end position="397"/>
    </location>
</feature>
<feature type="region of interest" description="Disordered" evidence="1">
    <location>
        <begin position="205"/>
        <end position="254"/>
    </location>
</feature>
<keyword evidence="3" id="KW-1185">Reference proteome</keyword>
<evidence type="ECO:0000256" key="1">
    <source>
        <dbReference type="SAM" id="MobiDB-lite"/>
    </source>
</evidence>
<protein>
    <submittedName>
        <fullName evidence="2">Uncharacterized protein</fullName>
    </submittedName>
</protein>
<evidence type="ECO:0000313" key="2">
    <source>
        <dbReference type="EMBL" id="SPO32565.1"/>
    </source>
</evidence>
<reference evidence="2 3" key="1">
    <citation type="submission" date="2018-03" db="EMBL/GenBank/DDBJ databases">
        <authorList>
            <person name="Guldener U."/>
        </authorList>
    </citation>
    <scope>NUCLEOTIDE SEQUENCE [LARGE SCALE GENOMIC DNA]</scope>
    <source>
        <strain evidence="2 3">NBRC100155</strain>
    </source>
</reference>
<dbReference type="PANTHER" id="PTHR38645">
    <property type="entry name" value="CHROMOSOME 9, WHOLE GENOME SHOTGUN SEQUENCE"/>
    <property type="match status" value="1"/>
</dbReference>
<dbReference type="AlphaFoldDB" id="A0A5C3ERE9"/>
<feature type="compositionally biased region" description="Polar residues" evidence="1">
    <location>
        <begin position="219"/>
        <end position="233"/>
    </location>
</feature>
<sequence length="397" mass="43806">MDLSNLRTSLREEESSTLRRTSHLRAAEDELNAFFRSSALGLTTLYRQGVAASKSSYEKGYAHALAHVLELWDKDRDWLKGYIQRRIEAIEAADNEDEIGEEVTARDTVQQPPQQQPVAGPSMINAPIQTAAQGRATESPRHNKRSRSTFLHPSSTSRDDEDNSASDRRLHRMSHGTTRFSQPSNSSFSSNASFNFSAPLSFPITTSTSSSNSSTSHSIPATTATTKSTNRASRSAAVDGTVIKTSNPATSRRRLQKLKGLRAGRERVIEIEKMPSQHDDMVDEGEDEIFNNDDDGDAAWTDDDEQPANEAGSPSKGGKVLGRGKKVILWSERNNVGQGQGNSGDAAEGKVLERLDRRKRRRGNRKVDPEIDEDLSSSGDGSRELLQGDEKEYVYHS</sequence>
<gene>
    <name evidence="2" type="ORF">UTRI_04309</name>
</gene>
<dbReference type="Proteomes" id="UP000324022">
    <property type="component" value="Unassembled WGS sequence"/>
</dbReference>
<feature type="compositionally biased region" description="Low complexity" evidence="1">
    <location>
        <begin position="205"/>
        <end position="218"/>
    </location>
</feature>
<feature type="compositionally biased region" description="Basic and acidic residues" evidence="1">
    <location>
        <begin position="347"/>
        <end position="356"/>
    </location>
</feature>
<feature type="region of interest" description="Disordered" evidence="1">
    <location>
        <begin position="102"/>
        <end position="169"/>
    </location>
</feature>
<feature type="compositionally biased region" description="Basic and acidic residues" evidence="1">
    <location>
        <begin position="381"/>
        <end position="397"/>
    </location>
</feature>